<dbReference type="GO" id="GO:0015293">
    <property type="term" value="F:symporter activity"/>
    <property type="evidence" value="ECO:0007669"/>
    <property type="project" value="UniProtKB-KW"/>
</dbReference>
<proteinExistence type="inferred from homology"/>
<feature type="transmembrane region" description="Helical" evidence="9">
    <location>
        <begin position="12"/>
        <end position="35"/>
    </location>
</feature>
<keyword evidence="3" id="KW-0813">Transport</keyword>
<dbReference type="Proteomes" id="UP000728032">
    <property type="component" value="Unassembled WGS sequence"/>
</dbReference>
<feature type="binding site" evidence="8">
    <location>
        <position position="58"/>
    </location>
    <ligand>
        <name>Na(+)</name>
        <dbReference type="ChEBI" id="CHEBI:29101"/>
        <label>1</label>
    </ligand>
</feature>
<dbReference type="GO" id="GO:0006865">
    <property type="term" value="P:amino acid transport"/>
    <property type="evidence" value="ECO:0007669"/>
    <property type="project" value="TreeGrafter"/>
</dbReference>
<evidence type="ECO:0000256" key="3">
    <source>
        <dbReference type="ARBA" id="ARBA00022448"/>
    </source>
</evidence>
<evidence type="ECO:0000256" key="8">
    <source>
        <dbReference type="PIRSR" id="PIRSR600175-1"/>
    </source>
</evidence>
<dbReference type="InterPro" id="IPR037272">
    <property type="entry name" value="SNS_sf"/>
</dbReference>
<keyword evidence="8" id="KW-0915">Sodium</keyword>
<protein>
    <submittedName>
        <fullName evidence="10">Uncharacterized protein</fullName>
    </submittedName>
</protein>
<dbReference type="GO" id="GO:0046872">
    <property type="term" value="F:metal ion binding"/>
    <property type="evidence" value="ECO:0007669"/>
    <property type="project" value="UniProtKB-KW"/>
</dbReference>
<keyword evidence="11" id="KW-1185">Reference proteome</keyword>
<comment type="subcellular location">
    <subcellularLocation>
        <location evidence="1">Membrane</location>
        <topology evidence="1">Multi-pass membrane protein</topology>
    </subcellularLocation>
</comment>
<accession>A0A7R9MRK6</accession>
<keyword evidence="4 9" id="KW-0812">Transmembrane</keyword>
<comment type="similarity">
    <text evidence="2">Belongs to the sodium:neurotransmitter symporter (SNF) (TC 2.A.22) family.</text>
</comment>
<evidence type="ECO:0000313" key="10">
    <source>
        <dbReference type="EMBL" id="CAD7665166.1"/>
    </source>
</evidence>
<evidence type="ECO:0000256" key="7">
    <source>
        <dbReference type="ARBA" id="ARBA00023136"/>
    </source>
</evidence>
<feature type="transmembrane region" description="Helical" evidence="9">
    <location>
        <begin position="47"/>
        <end position="72"/>
    </location>
</feature>
<dbReference type="OrthoDB" id="6417179at2759"/>
<evidence type="ECO:0000256" key="4">
    <source>
        <dbReference type="ARBA" id="ARBA00022692"/>
    </source>
</evidence>
<gene>
    <name evidence="10" type="ORF">ONB1V03_LOCUS21724</name>
</gene>
<evidence type="ECO:0000256" key="6">
    <source>
        <dbReference type="ARBA" id="ARBA00022989"/>
    </source>
</evidence>
<dbReference type="GO" id="GO:0005886">
    <property type="term" value="C:plasma membrane"/>
    <property type="evidence" value="ECO:0007669"/>
    <property type="project" value="TreeGrafter"/>
</dbReference>
<dbReference type="Pfam" id="PF00209">
    <property type="entry name" value="SNF"/>
    <property type="match status" value="1"/>
</dbReference>
<evidence type="ECO:0000256" key="2">
    <source>
        <dbReference type="ARBA" id="ARBA00006459"/>
    </source>
</evidence>
<sequence length="152" mass="16868">KIIWFTATFPYLILFILFIRGVTLEGASEGILFYLKPDWNRLTEAKVWVSAGTQVLFSYGIGIGANIALGSYNRYHHNFYRDSIIACIVSSGTSLFSGFVIFSVLGHMAHIQDKPVSQVAKSGPGLAFLAYPEVVTLLPISPLWSVLFFLML</sequence>
<evidence type="ECO:0000313" key="11">
    <source>
        <dbReference type="Proteomes" id="UP000728032"/>
    </source>
</evidence>
<feature type="non-terminal residue" evidence="10">
    <location>
        <position position="152"/>
    </location>
</feature>
<feature type="non-terminal residue" evidence="10">
    <location>
        <position position="1"/>
    </location>
</feature>
<organism evidence="10">
    <name type="scientific">Oppiella nova</name>
    <dbReference type="NCBI Taxonomy" id="334625"/>
    <lineage>
        <taxon>Eukaryota</taxon>
        <taxon>Metazoa</taxon>
        <taxon>Ecdysozoa</taxon>
        <taxon>Arthropoda</taxon>
        <taxon>Chelicerata</taxon>
        <taxon>Arachnida</taxon>
        <taxon>Acari</taxon>
        <taxon>Acariformes</taxon>
        <taxon>Sarcoptiformes</taxon>
        <taxon>Oribatida</taxon>
        <taxon>Brachypylina</taxon>
        <taxon>Oppioidea</taxon>
        <taxon>Oppiidae</taxon>
        <taxon>Oppiella</taxon>
    </lineage>
</organism>
<keyword evidence="6 9" id="KW-1133">Transmembrane helix</keyword>
<dbReference type="AlphaFoldDB" id="A0A7R9MRK6"/>
<feature type="transmembrane region" description="Helical" evidence="9">
    <location>
        <begin position="84"/>
        <end position="109"/>
    </location>
</feature>
<dbReference type="PROSITE" id="PS50267">
    <property type="entry name" value="NA_NEUROTRAN_SYMP_3"/>
    <property type="match status" value="1"/>
</dbReference>
<dbReference type="InterPro" id="IPR000175">
    <property type="entry name" value="Na/ntran_symport"/>
</dbReference>
<dbReference type="EMBL" id="OC958700">
    <property type="protein sequence ID" value="CAD7665166.1"/>
    <property type="molecule type" value="Genomic_DNA"/>
</dbReference>
<evidence type="ECO:0000256" key="1">
    <source>
        <dbReference type="ARBA" id="ARBA00004141"/>
    </source>
</evidence>
<dbReference type="PRINTS" id="PR00176">
    <property type="entry name" value="NANEUSMPORT"/>
</dbReference>
<dbReference type="PANTHER" id="PTHR11616">
    <property type="entry name" value="SODIUM/CHLORIDE DEPENDENT TRANSPORTER"/>
    <property type="match status" value="1"/>
</dbReference>
<dbReference type="SUPFAM" id="SSF161070">
    <property type="entry name" value="SNF-like"/>
    <property type="match status" value="1"/>
</dbReference>
<evidence type="ECO:0000256" key="9">
    <source>
        <dbReference type="SAM" id="Phobius"/>
    </source>
</evidence>
<keyword evidence="7 9" id="KW-0472">Membrane</keyword>
<keyword evidence="8" id="KW-0479">Metal-binding</keyword>
<dbReference type="GO" id="GO:0035725">
    <property type="term" value="P:sodium ion transmembrane transport"/>
    <property type="evidence" value="ECO:0007669"/>
    <property type="project" value="TreeGrafter"/>
</dbReference>
<evidence type="ECO:0000256" key="5">
    <source>
        <dbReference type="ARBA" id="ARBA00022847"/>
    </source>
</evidence>
<name>A0A7R9MRK6_9ACAR</name>
<dbReference type="EMBL" id="CAJPVJ010043875">
    <property type="protein sequence ID" value="CAG2182303.1"/>
    <property type="molecule type" value="Genomic_DNA"/>
</dbReference>
<dbReference type="PANTHER" id="PTHR11616:SF309">
    <property type="entry name" value="TRANSPORTER"/>
    <property type="match status" value="1"/>
</dbReference>
<feature type="transmembrane region" description="Helical" evidence="9">
    <location>
        <begin position="129"/>
        <end position="150"/>
    </location>
</feature>
<reference evidence="10" key="1">
    <citation type="submission" date="2020-11" db="EMBL/GenBank/DDBJ databases">
        <authorList>
            <person name="Tran Van P."/>
        </authorList>
    </citation>
    <scope>NUCLEOTIDE SEQUENCE</scope>
</reference>
<keyword evidence="5" id="KW-0769">Symport</keyword>